<dbReference type="InterPro" id="IPR051219">
    <property type="entry name" value="Heterochromatin_chromo-domain"/>
</dbReference>
<dbReference type="InterPro" id="IPR008251">
    <property type="entry name" value="Chromo_shadow_dom"/>
</dbReference>
<dbReference type="InterPro" id="IPR017984">
    <property type="entry name" value="Chromo_dom_subgr"/>
</dbReference>
<name>A0ABD6F1S9_9BILA</name>
<dbReference type="Pfam" id="PF01393">
    <property type="entry name" value="Chromo_shadow"/>
    <property type="match status" value="1"/>
</dbReference>
<evidence type="ECO:0000256" key="2">
    <source>
        <dbReference type="ARBA" id="ARBA00023242"/>
    </source>
</evidence>
<dbReference type="InterPro" id="IPR000953">
    <property type="entry name" value="Chromo/chromo_shadow_dom"/>
</dbReference>
<protein>
    <recommendedName>
        <fullName evidence="3">Chromo domain-containing protein</fullName>
    </recommendedName>
</protein>
<dbReference type="CDD" id="cd00034">
    <property type="entry name" value="CSD"/>
    <property type="match status" value="1"/>
</dbReference>
<evidence type="ECO:0000313" key="4">
    <source>
        <dbReference type="EMBL" id="MFH4983242.1"/>
    </source>
</evidence>
<dbReference type="SUPFAM" id="SSF54160">
    <property type="entry name" value="Chromo domain-like"/>
    <property type="match status" value="2"/>
</dbReference>
<organism evidence="4 5">
    <name type="scientific">Gnathostoma spinigerum</name>
    <dbReference type="NCBI Taxonomy" id="75299"/>
    <lineage>
        <taxon>Eukaryota</taxon>
        <taxon>Metazoa</taxon>
        <taxon>Ecdysozoa</taxon>
        <taxon>Nematoda</taxon>
        <taxon>Chromadorea</taxon>
        <taxon>Rhabditida</taxon>
        <taxon>Spirurina</taxon>
        <taxon>Gnathostomatomorpha</taxon>
        <taxon>Gnathostomatoidea</taxon>
        <taxon>Gnathostomatidae</taxon>
        <taxon>Gnathostoma</taxon>
    </lineage>
</organism>
<dbReference type="InterPro" id="IPR023780">
    <property type="entry name" value="Chromo_domain"/>
</dbReference>
<dbReference type="PANTHER" id="PTHR22812">
    <property type="entry name" value="CHROMOBOX PROTEIN"/>
    <property type="match status" value="1"/>
</dbReference>
<keyword evidence="2" id="KW-0539">Nucleus</keyword>
<dbReference type="InterPro" id="IPR023779">
    <property type="entry name" value="Chromodomain_CS"/>
</dbReference>
<dbReference type="Proteomes" id="UP001608902">
    <property type="component" value="Unassembled WGS sequence"/>
</dbReference>
<dbReference type="GO" id="GO:0005634">
    <property type="term" value="C:nucleus"/>
    <property type="evidence" value="ECO:0007669"/>
    <property type="project" value="UniProtKB-SubCell"/>
</dbReference>
<dbReference type="SMART" id="SM00298">
    <property type="entry name" value="CHROMO"/>
    <property type="match status" value="1"/>
</dbReference>
<dbReference type="PROSITE" id="PS00598">
    <property type="entry name" value="CHROMO_1"/>
    <property type="match status" value="1"/>
</dbReference>
<proteinExistence type="predicted"/>
<keyword evidence="5" id="KW-1185">Reference proteome</keyword>
<dbReference type="PRINTS" id="PR00504">
    <property type="entry name" value="CHROMODOMAIN"/>
</dbReference>
<evidence type="ECO:0000259" key="3">
    <source>
        <dbReference type="PROSITE" id="PS50013"/>
    </source>
</evidence>
<dbReference type="GO" id="GO:0000792">
    <property type="term" value="C:heterochromatin"/>
    <property type="evidence" value="ECO:0007669"/>
    <property type="project" value="UniProtKB-ARBA"/>
</dbReference>
<sequence>MPKKYSTNQEGSAFATLEEYIVEKIVNKRERDGQTEYCVKWRGLPSSENTWEPEQNLNCPDLLAEYELAEKRSAYLSSKDKTSNSAGGSECEADLEPECILGESEGLGEPMMWVKWKDRDEFGFLPASLIKARFPEIVFDFYCERLQWKNEDHS</sequence>
<evidence type="ECO:0000256" key="1">
    <source>
        <dbReference type="ARBA" id="ARBA00004123"/>
    </source>
</evidence>
<dbReference type="EMBL" id="JBGFUD010011563">
    <property type="protein sequence ID" value="MFH4983242.1"/>
    <property type="molecule type" value="Genomic_DNA"/>
</dbReference>
<dbReference type="InterPro" id="IPR016197">
    <property type="entry name" value="Chromo-like_dom_sf"/>
</dbReference>
<dbReference type="Pfam" id="PF00385">
    <property type="entry name" value="Chromo"/>
    <property type="match status" value="1"/>
</dbReference>
<reference evidence="4 5" key="1">
    <citation type="submission" date="2024-08" db="EMBL/GenBank/DDBJ databases">
        <title>Gnathostoma spinigerum genome.</title>
        <authorList>
            <person name="Gonzalez-Bertolin B."/>
            <person name="Monzon S."/>
            <person name="Zaballos A."/>
            <person name="Jimenez P."/>
            <person name="Dekumyoy P."/>
            <person name="Varona S."/>
            <person name="Cuesta I."/>
            <person name="Sumanam S."/>
            <person name="Adisakwattana P."/>
            <person name="Gasser R.B."/>
            <person name="Hernandez-Gonzalez A."/>
            <person name="Young N.D."/>
            <person name="Perteguer M.J."/>
        </authorList>
    </citation>
    <scope>NUCLEOTIDE SEQUENCE [LARGE SCALE GENOMIC DNA]</scope>
    <source>
        <strain evidence="4">AL3</strain>
        <tissue evidence="4">Liver</tissue>
    </source>
</reference>
<dbReference type="AlphaFoldDB" id="A0ABD6F1S9"/>
<comment type="subcellular location">
    <subcellularLocation>
        <location evidence="1">Nucleus</location>
    </subcellularLocation>
</comment>
<dbReference type="SMART" id="SM00300">
    <property type="entry name" value="ChSh"/>
    <property type="match status" value="1"/>
</dbReference>
<evidence type="ECO:0000313" key="5">
    <source>
        <dbReference type="Proteomes" id="UP001608902"/>
    </source>
</evidence>
<dbReference type="Gene3D" id="2.40.50.40">
    <property type="match status" value="2"/>
</dbReference>
<comment type="caution">
    <text evidence="4">The sequence shown here is derived from an EMBL/GenBank/DDBJ whole genome shotgun (WGS) entry which is preliminary data.</text>
</comment>
<dbReference type="PROSITE" id="PS50013">
    <property type="entry name" value="CHROMO_2"/>
    <property type="match status" value="1"/>
</dbReference>
<feature type="domain" description="Chromo" evidence="3">
    <location>
        <begin position="20"/>
        <end position="67"/>
    </location>
</feature>
<gene>
    <name evidence="4" type="ORF">AB6A40_009951</name>
</gene>
<accession>A0ABD6F1S9</accession>